<evidence type="ECO:0000313" key="6">
    <source>
        <dbReference type="EMBL" id="MBL3577905.1"/>
    </source>
</evidence>
<evidence type="ECO:0000256" key="4">
    <source>
        <dbReference type="ARBA" id="ARBA00022683"/>
    </source>
</evidence>
<comment type="subcellular location">
    <subcellularLocation>
        <location evidence="1">Cytoplasm</location>
    </subcellularLocation>
</comment>
<evidence type="ECO:0000256" key="2">
    <source>
        <dbReference type="ARBA" id="ARBA00010736"/>
    </source>
</evidence>
<dbReference type="InterPro" id="IPR035895">
    <property type="entry name" value="HPr-like_sf"/>
</dbReference>
<sequence length="118" mass="12621">MPQPRRWRPGASISTVSTQAACEDPLTSNSVIRVFEIVNEKGLHARASAKFVECVEEHDASAEVFRDGMSASGDSIMGLLMLAASKGTSIEVATRGPEAAKLADALERLVANRFGEDM</sequence>
<protein>
    <submittedName>
        <fullName evidence="6">HPr family phosphocarrier protein</fullName>
    </submittedName>
</protein>
<comment type="similarity">
    <text evidence="2">Belongs to the HPr family.</text>
</comment>
<dbReference type="InterPro" id="IPR050399">
    <property type="entry name" value="HPr"/>
</dbReference>
<comment type="caution">
    <text evidence="6">The sequence shown here is derived from an EMBL/GenBank/DDBJ whole genome shotgun (WGS) entry which is preliminary data.</text>
</comment>
<dbReference type="EMBL" id="JAESIL010000021">
    <property type="protein sequence ID" value="MBL3577905.1"/>
    <property type="molecule type" value="Genomic_DNA"/>
</dbReference>
<dbReference type="SUPFAM" id="SSF55594">
    <property type="entry name" value="HPr-like"/>
    <property type="match status" value="1"/>
</dbReference>
<name>A0ABS1RF51_9RHOB</name>
<reference evidence="7" key="1">
    <citation type="submission" date="2021-01" db="EMBL/GenBank/DDBJ databases">
        <title>Draft genomes of Rhodovulum sulfidophilum.</title>
        <authorList>
            <person name="Guzman M.S."/>
        </authorList>
    </citation>
    <scope>NUCLEOTIDE SEQUENCE [LARGE SCALE GENOMIC DNA]</scope>
    <source>
        <strain evidence="7">AB19</strain>
    </source>
</reference>
<dbReference type="PROSITE" id="PS51350">
    <property type="entry name" value="PTS_HPR_DOM"/>
    <property type="match status" value="1"/>
</dbReference>
<accession>A0ABS1RF51</accession>
<keyword evidence="3" id="KW-0963">Cytoplasm</keyword>
<gene>
    <name evidence="6" type="ORF">JMJ92_07000</name>
</gene>
<dbReference type="Proteomes" id="UP000635853">
    <property type="component" value="Unassembled WGS sequence"/>
</dbReference>
<dbReference type="NCBIfam" id="TIGR01003">
    <property type="entry name" value="PTS_HPr_family"/>
    <property type="match status" value="1"/>
</dbReference>
<dbReference type="Pfam" id="PF00381">
    <property type="entry name" value="PTS-HPr"/>
    <property type="match status" value="1"/>
</dbReference>
<evidence type="ECO:0000313" key="7">
    <source>
        <dbReference type="Proteomes" id="UP000635853"/>
    </source>
</evidence>
<dbReference type="Gene3D" id="3.30.1340.10">
    <property type="entry name" value="HPr-like"/>
    <property type="match status" value="1"/>
</dbReference>
<feature type="domain" description="HPr" evidence="5">
    <location>
        <begin position="30"/>
        <end position="117"/>
    </location>
</feature>
<evidence type="ECO:0000256" key="3">
    <source>
        <dbReference type="ARBA" id="ARBA00022490"/>
    </source>
</evidence>
<dbReference type="PRINTS" id="PR00107">
    <property type="entry name" value="PHOSPHOCPHPR"/>
</dbReference>
<proteinExistence type="inferred from homology"/>
<organism evidence="6 7">
    <name type="scientific">Rhodovulum visakhapatnamense</name>
    <dbReference type="NCBI Taxonomy" id="364297"/>
    <lineage>
        <taxon>Bacteria</taxon>
        <taxon>Pseudomonadati</taxon>
        <taxon>Pseudomonadota</taxon>
        <taxon>Alphaproteobacteria</taxon>
        <taxon>Rhodobacterales</taxon>
        <taxon>Paracoccaceae</taxon>
        <taxon>Rhodovulum</taxon>
    </lineage>
</organism>
<dbReference type="InterPro" id="IPR000032">
    <property type="entry name" value="HPr-like"/>
</dbReference>
<dbReference type="PANTHER" id="PTHR33705:SF2">
    <property type="entry name" value="PHOSPHOCARRIER PROTEIN NPR"/>
    <property type="match status" value="1"/>
</dbReference>
<evidence type="ECO:0000259" key="5">
    <source>
        <dbReference type="PROSITE" id="PS51350"/>
    </source>
</evidence>
<dbReference type="PROSITE" id="PS00369">
    <property type="entry name" value="PTS_HPR_HIS"/>
    <property type="match status" value="1"/>
</dbReference>
<keyword evidence="7" id="KW-1185">Reference proteome</keyword>
<evidence type="ECO:0000256" key="1">
    <source>
        <dbReference type="ARBA" id="ARBA00004496"/>
    </source>
</evidence>
<dbReference type="CDD" id="cd00367">
    <property type="entry name" value="PTS-HPr_like"/>
    <property type="match status" value="1"/>
</dbReference>
<dbReference type="InterPro" id="IPR001020">
    <property type="entry name" value="PTS_HPr_His_P_site"/>
</dbReference>
<keyword evidence="4" id="KW-0598">Phosphotransferase system</keyword>
<dbReference type="PANTHER" id="PTHR33705">
    <property type="entry name" value="PHOSPHOCARRIER PROTEIN HPR"/>
    <property type="match status" value="1"/>
</dbReference>